<keyword evidence="7 8" id="KW-0472">Membrane</keyword>
<accession>A0A1G2LMN0</accession>
<keyword evidence="6 8" id="KW-1133">Transmembrane helix</keyword>
<comment type="caution">
    <text evidence="10">The sequence shown here is derived from an EMBL/GenBank/DDBJ whole genome shotgun (WGS) entry which is preliminary data.</text>
</comment>
<keyword evidence="4" id="KW-0997">Cell inner membrane</keyword>
<evidence type="ECO:0000256" key="4">
    <source>
        <dbReference type="ARBA" id="ARBA00022519"/>
    </source>
</evidence>
<evidence type="ECO:0000313" key="10">
    <source>
        <dbReference type="EMBL" id="OHA12897.1"/>
    </source>
</evidence>
<dbReference type="InterPro" id="IPR018076">
    <property type="entry name" value="T2SS_GspF_dom"/>
</dbReference>
<evidence type="ECO:0000256" key="1">
    <source>
        <dbReference type="ARBA" id="ARBA00004429"/>
    </source>
</evidence>
<dbReference type="Pfam" id="PF00482">
    <property type="entry name" value="T2SSF"/>
    <property type="match status" value="2"/>
</dbReference>
<proteinExistence type="inferred from homology"/>
<name>A0A1G2LMN0_9BACT</name>
<feature type="transmembrane region" description="Helical" evidence="8">
    <location>
        <begin position="210"/>
        <end position="237"/>
    </location>
</feature>
<feature type="transmembrane region" description="Helical" evidence="8">
    <location>
        <begin position="367"/>
        <end position="395"/>
    </location>
</feature>
<gene>
    <name evidence="10" type="ORF">A2909_02145</name>
</gene>
<dbReference type="AlphaFoldDB" id="A0A1G2LMN0"/>
<keyword evidence="3" id="KW-1003">Cell membrane</keyword>
<evidence type="ECO:0000256" key="2">
    <source>
        <dbReference type="ARBA" id="ARBA00005745"/>
    </source>
</evidence>
<feature type="domain" description="Type II secretion system protein GspF" evidence="9">
    <location>
        <begin position="69"/>
        <end position="191"/>
    </location>
</feature>
<reference evidence="10 11" key="1">
    <citation type="journal article" date="2016" name="Nat. Commun.">
        <title>Thousands of microbial genomes shed light on interconnected biogeochemical processes in an aquifer system.</title>
        <authorList>
            <person name="Anantharaman K."/>
            <person name="Brown C.T."/>
            <person name="Hug L.A."/>
            <person name="Sharon I."/>
            <person name="Castelle C.J."/>
            <person name="Probst A.J."/>
            <person name="Thomas B.C."/>
            <person name="Singh A."/>
            <person name="Wilkins M.J."/>
            <person name="Karaoz U."/>
            <person name="Brodie E.L."/>
            <person name="Williams K.H."/>
            <person name="Hubbard S.S."/>
            <person name="Banfield J.F."/>
        </authorList>
    </citation>
    <scope>NUCLEOTIDE SEQUENCE [LARGE SCALE GENOMIC DNA]</scope>
</reference>
<comment type="subcellular location">
    <subcellularLocation>
        <location evidence="1">Cell inner membrane</location>
        <topology evidence="1">Multi-pass membrane protein</topology>
    </subcellularLocation>
</comment>
<dbReference type="EMBL" id="MHQZ01000045">
    <property type="protein sequence ID" value="OHA12897.1"/>
    <property type="molecule type" value="Genomic_DNA"/>
</dbReference>
<evidence type="ECO:0000256" key="7">
    <source>
        <dbReference type="ARBA" id="ARBA00023136"/>
    </source>
</evidence>
<dbReference type="Proteomes" id="UP000178302">
    <property type="component" value="Unassembled WGS sequence"/>
</dbReference>
<evidence type="ECO:0000313" key="11">
    <source>
        <dbReference type="Proteomes" id="UP000178302"/>
    </source>
</evidence>
<dbReference type="GO" id="GO:0005886">
    <property type="term" value="C:plasma membrane"/>
    <property type="evidence" value="ECO:0007669"/>
    <property type="project" value="UniProtKB-SubCell"/>
</dbReference>
<dbReference type="InterPro" id="IPR003004">
    <property type="entry name" value="GspF/PilC"/>
</dbReference>
<keyword evidence="5 8" id="KW-0812">Transmembrane</keyword>
<dbReference type="PRINTS" id="PR00812">
    <property type="entry name" value="BCTERIALGSPF"/>
</dbReference>
<sequence>MLFKYEAKNPEGKSASGEIEAATLELAVGSLQKKNLIIISIYPLDESSFWKRGLILFERVKAREIVILSRQLATLFEAKVPVLETFKVLASEAEKPVLKKHLIGIIEDIEGGISMSQAMARHPIIFSNFYINMVRSGEESGKLDEIFAYLADYLERSYELTAKVKNALIYPAFVFVVLIAVIALMMVFIVPRLSVIIEESGQTLPLFTRLIIWLSDFLRKAGVFLLLALAGGIIFLWRFISTKKGRMFISTLQIRTPFIQRIFKKFFLSRIADNLNTLLSGGVSLVRSLEITSDVVGNEIYAKILRESKESIKKGETISGVFSRYKEMSSFFSQMVRVGEETGKLSFMLQTIATFYRKETNNIVANLVTLIEPVMIIVLAIGVGFVVAAVLMPIYNMTAAF</sequence>
<feature type="domain" description="Type II secretion system protein GspF" evidence="9">
    <location>
        <begin position="272"/>
        <end position="393"/>
    </location>
</feature>
<dbReference type="Gene3D" id="1.20.81.30">
    <property type="entry name" value="Type II secretion system (T2SS), domain F"/>
    <property type="match status" value="2"/>
</dbReference>
<feature type="transmembrane region" description="Helical" evidence="8">
    <location>
        <begin position="167"/>
        <end position="190"/>
    </location>
</feature>
<evidence type="ECO:0000256" key="5">
    <source>
        <dbReference type="ARBA" id="ARBA00022692"/>
    </source>
</evidence>
<evidence type="ECO:0000259" key="9">
    <source>
        <dbReference type="Pfam" id="PF00482"/>
    </source>
</evidence>
<comment type="similarity">
    <text evidence="2">Belongs to the GSP F family.</text>
</comment>
<evidence type="ECO:0000256" key="6">
    <source>
        <dbReference type="ARBA" id="ARBA00022989"/>
    </source>
</evidence>
<dbReference type="PANTHER" id="PTHR30012">
    <property type="entry name" value="GENERAL SECRETION PATHWAY PROTEIN"/>
    <property type="match status" value="1"/>
</dbReference>
<dbReference type="InterPro" id="IPR042094">
    <property type="entry name" value="T2SS_GspF_sf"/>
</dbReference>
<dbReference type="FunFam" id="1.20.81.30:FF:000001">
    <property type="entry name" value="Type II secretion system protein F"/>
    <property type="match status" value="1"/>
</dbReference>
<protein>
    <recommendedName>
        <fullName evidence="9">Type II secretion system protein GspF domain-containing protein</fullName>
    </recommendedName>
</protein>
<evidence type="ECO:0000256" key="8">
    <source>
        <dbReference type="SAM" id="Phobius"/>
    </source>
</evidence>
<organism evidence="10 11">
    <name type="scientific">Candidatus Tagabacteria bacterium RIFCSPLOWO2_01_FULL_39_11</name>
    <dbReference type="NCBI Taxonomy" id="1802295"/>
    <lineage>
        <taxon>Bacteria</taxon>
        <taxon>Candidatus Tagaibacteriota</taxon>
    </lineage>
</organism>
<evidence type="ECO:0000256" key="3">
    <source>
        <dbReference type="ARBA" id="ARBA00022475"/>
    </source>
</evidence>
<dbReference type="PANTHER" id="PTHR30012:SF0">
    <property type="entry name" value="TYPE II SECRETION SYSTEM PROTEIN F-RELATED"/>
    <property type="match status" value="1"/>
</dbReference>